<accession>A0ABT5B609</accession>
<dbReference type="EMBL" id="JAQNDN010000007">
    <property type="protein sequence ID" value="MDC0669153.1"/>
    <property type="molecule type" value="Genomic_DNA"/>
</dbReference>
<dbReference type="PROSITE" id="PS51257">
    <property type="entry name" value="PROKAR_LIPOPROTEIN"/>
    <property type="match status" value="1"/>
</dbReference>
<feature type="region of interest" description="Disordered" evidence="1">
    <location>
        <begin position="21"/>
        <end position="91"/>
    </location>
</feature>
<comment type="caution">
    <text evidence="2">The sequence shown here is derived from an EMBL/GenBank/DDBJ whole genome shotgun (WGS) entry which is preliminary data.</text>
</comment>
<keyword evidence="3" id="KW-1185">Reference proteome</keyword>
<sequence length="248" mass="24772">MIIRTIALTVGIGLLAACDTEKGESASDTQSGSTSGATDTGEGESSTGGTPEPTTTAGSLTATEGGSSSTTTTTAGSTSATSGEETTTGGPPIDVGCEEFCQRFVECSLETPESASACVVDCSAQQAALEGECLAASTASLACFAGMTCEELEATSGGDFGPCFDEAATQHDLCGSGEGCTIVEGGDPEGTQCAFSRECPGEPKFEMNCDLESCECFADGMLFNSCEPDGICADLETLDTAALLCCGP</sequence>
<evidence type="ECO:0000256" key="1">
    <source>
        <dbReference type="SAM" id="MobiDB-lite"/>
    </source>
</evidence>
<organism evidence="2 3">
    <name type="scientific">Nannocystis radixulma</name>
    <dbReference type="NCBI Taxonomy" id="2995305"/>
    <lineage>
        <taxon>Bacteria</taxon>
        <taxon>Pseudomonadati</taxon>
        <taxon>Myxococcota</taxon>
        <taxon>Polyangia</taxon>
        <taxon>Nannocystales</taxon>
        <taxon>Nannocystaceae</taxon>
        <taxon>Nannocystis</taxon>
    </lineage>
</organism>
<name>A0ABT5B609_9BACT</name>
<dbReference type="RefSeq" id="WP_271998829.1">
    <property type="nucleotide sequence ID" value="NZ_JAQNDN010000007.1"/>
</dbReference>
<dbReference type="Proteomes" id="UP001217838">
    <property type="component" value="Unassembled WGS sequence"/>
</dbReference>
<feature type="compositionally biased region" description="Low complexity" evidence="1">
    <location>
        <begin position="26"/>
        <end position="90"/>
    </location>
</feature>
<evidence type="ECO:0000313" key="3">
    <source>
        <dbReference type="Proteomes" id="UP001217838"/>
    </source>
</evidence>
<protein>
    <submittedName>
        <fullName evidence="2">Uncharacterized protein</fullName>
    </submittedName>
</protein>
<reference evidence="2 3" key="1">
    <citation type="submission" date="2022-11" db="EMBL/GenBank/DDBJ databases">
        <title>Minimal conservation of predation-associated metabolite biosynthetic gene clusters underscores biosynthetic potential of Myxococcota including descriptions for ten novel species: Archangium lansinium sp. nov., Myxococcus landrumus sp. nov., Nannocystis bai.</title>
        <authorList>
            <person name="Ahearne A."/>
            <person name="Stevens C."/>
            <person name="Dowd S."/>
        </authorList>
    </citation>
    <scope>NUCLEOTIDE SEQUENCE [LARGE SCALE GENOMIC DNA]</scope>
    <source>
        <strain evidence="2 3">NCELM</strain>
    </source>
</reference>
<evidence type="ECO:0000313" key="2">
    <source>
        <dbReference type="EMBL" id="MDC0669153.1"/>
    </source>
</evidence>
<proteinExistence type="predicted"/>
<gene>
    <name evidence="2" type="ORF">POL58_15485</name>
</gene>